<name>A0A131Z114_RHIAP</name>
<dbReference type="InterPro" id="IPR036598">
    <property type="entry name" value="GOLD_dom_sf"/>
</dbReference>
<dbReference type="PANTHER" id="PTHR23324">
    <property type="entry name" value="SEC14 RELATED PROTEIN"/>
    <property type="match status" value="1"/>
</dbReference>
<dbReference type="AlphaFoldDB" id="A0A131Z114"/>
<dbReference type="PANTHER" id="PTHR23324:SF83">
    <property type="entry name" value="SEC14-LIKE PROTEIN 2"/>
    <property type="match status" value="1"/>
</dbReference>
<sequence length="406" mass="46101">MSGHLGDLSPTQEAALQNFKKAVGDVLKPEHDDRYLLRWLRARDFNLNKAEQMLRAHVEWRKQFGIDDVMTWPEPPEVLRKYYPGGFTGYDREGRPVSIIPFGGCDLKGLLNTVTLDQVMRHVVRQFEDVEEDIKRQSKKLDKPIETVTYIFDFDGFALSTLASRAVIDYLTNLMCTFEDNYPERLHKAYVINAPRYFPLFWKIVRPFLSDLTARKLALFGKDEQAWKKALLEEIDADQLPRYWGGTQTDPDGNPRCPSVVIDGGEVPTRYYQSTNGHSPSEQRQCSDQIIPAEVARANTAVSRQATVEVPVRVEEAGMLLAWEIVCDDLLFGIFYRGNGSLSDEHNSAEVVRKPSRIKAVAKVPESGSLTCSKPGLYVLNFDNTFSTFTSKKLSYSVRLLESATM</sequence>
<evidence type="ECO:0000259" key="1">
    <source>
        <dbReference type="PROSITE" id="PS50191"/>
    </source>
</evidence>
<dbReference type="InterPro" id="IPR036273">
    <property type="entry name" value="CRAL/TRIO_N_dom_sf"/>
</dbReference>
<dbReference type="PRINTS" id="PR00180">
    <property type="entry name" value="CRETINALDHBP"/>
</dbReference>
<dbReference type="InterPro" id="IPR051064">
    <property type="entry name" value="SEC14/CRAL-TRIO_domain"/>
</dbReference>
<dbReference type="InterPro" id="IPR001251">
    <property type="entry name" value="CRAL-TRIO_dom"/>
</dbReference>
<dbReference type="Pfam" id="PF03765">
    <property type="entry name" value="CRAL_TRIO_N"/>
    <property type="match status" value="1"/>
</dbReference>
<dbReference type="GO" id="GO:0005737">
    <property type="term" value="C:cytoplasm"/>
    <property type="evidence" value="ECO:0007669"/>
    <property type="project" value="TreeGrafter"/>
</dbReference>
<dbReference type="InterPro" id="IPR009038">
    <property type="entry name" value="GOLD_dom"/>
</dbReference>
<dbReference type="EMBL" id="GEDV01004726">
    <property type="protein sequence ID" value="JAP83831.1"/>
    <property type="molecule type" value="Transcribed_RNA"/>
</dbReference>
<dbReference type="CDD" id="cd00170">
    <property type="entry name" value="SEC14"/>
    <property type="match status" value="1"/>
</dbReference>
<evidence type="ECO:0000259" key="2">
    <source>
        <dbReference type="PROSITE" id="PS50866"/>
    </source>
</evidence>
<accession>A0A131Z114</accession>
<dbReference type="PROSITE" id="PS50191">
    <property type="entry name" value="CRAL_TRIO"/>
    <property type="match status" value="1"/>
</dbReference>
<feature type="domain" description="GOLD" evidence="2">
    <location>
        <begin position="284"/>
        <end position="400"/>
    </location>
</feature>
<dbReference type="Pfam" id="PF00650">
    <property type="entry name" value="CRAL_TRIO"/>
    <property type="match status" value="1"/>
</dbReference>
<organism evidence="3">
    <name type="scientific">Rhipicephalus appendiculatus</name>
    <name type="common">Brown ear tick</name>
    <dbReference type="NCBI Taxonomy" id="34631"/>
    <lineage>
        <taxon>Eukaryota</taxon>
        <taxon>Metazoa</taxon>
        <taxon>Ecdysozoa</taxon>
        <taxon>Arthropoda</taxon>
        <taxon>Chelicerata</taxon>
        <taxon>Arachnida</taxon>
        <taxon>Acari</taxon>
        <taxon>Parasitiformes</taxon>
        <taxon>Ixodida</taxon>
        <taxon>Ixodoidea</taxon>
        <taxon>Ixodidae</taxon>
        <taxon>Rhipicephalinae</taxon>
        <taxon>Rhipicephalus</taxon>
        <taxon>Rhipicephalus</taxon>
    </lineage>
</organism>
<dbReference type="SUPFAM" id="SSF52087">
    <property type="entry name" value="CRAL/TRIO domain"/>
    <property type="match status" value="1"/>
</dbReference>
<dbReference type="InterPro" id="IPR011074">
    <property type="entry name" value="CRAL/TRIO_N_dom"/>
</dbReference>
<dbReference type="SUPFAM" id="SSF46938">
    <property type="entry name" value="CRAL/TRIO N-terminal domain"/>
    <property type="match status" value="1"/>
</dbReference>
<dbReference type="SMART" id="SM00516">
    <property type="entry name" value="SEC14"/>
    <property type="match status" value="1"/>
</dbReference>
<protein>
    <submittedName>
        <fullName evidence="3">SEC14-like protein 2 isoform X2</fullName>
    </submittedName>
</protein>
<dbReference type="SUPFAM" id="SSF101576">
    <property type="entry name" value="Supernatant protein factor (SPF), C-terminal domain"/>
    <property type="match status" value="1"/>
</dbReference>
<dbReference type="SMART" id="SM01100">
    <property type="entry name" value="CRAL_TRIO_N"/>
    <property type="match status" value="1"/>
</dbReference>
<feature type="domain" description="CRAL-TRIO" evidence="1">
    <location>
        <begin position="75"/>
        <end position="252"/>
    </location>
</feature>
<dbReference type="InterPro" id="IPR036865">
    <property type="entry name" value="CRAL-TRIO_dom_sf"/>
</dbReference>
<dbReference type="Gene3D" id="3.40.525.10">
    <property type="entry name" value="CRAL-TRIO lipid binding domain"/>
    <property type="match status" value="1"/>
</dbReference>
<dbReference type="PROSITE" id="PS50866">
    <property type="entry name" value="GOLD"/>
    <property type="match status" value="1"/>
</dbReference>
<proteinExistence type="predicted"/>
<evidence type="ECO:0000313" key="3">
    <source>
        <dbReference type="EMBL" id="JAP83831.1"/>
    </source>
</evidence>
<dbReference type="Gene3D" id="2.60.120.680">
    <property type="entry name" value="GOLD domain"/>
    <property type="match status" value="1"/>
</dbReference>
<reference evidence="3" key="1">
    <citation type="journal article" date="2016" name="Ticks Tick Borne Dis.">
        <title>De novo assembly and annotation of the salivary gland transcriptome of Rhipicephalus appendiculatus male and female ticks during blood feeding.</title>
        <authorList>
            <person name="de Castro M.H."/>
            <person name="de Klerk D."/>
            <person name="Pienaar R."/>
            <person name="Latif A.A."/>
            <person name="Rees D.J."/>
            <person name="Mans B.J."/>
        </authorList>
    </citation>
    <scope>NUCLEOTIDE SEQUENCE</scope>
    <source>
        <tissue evidence="3">Salivary glands</tissue>
    </source>
</reference>